<dbReference type="Gene3D" id="3.30.1330.20">
    <property type="entry name" value="Tubulin/FtsZ, C-terminal domain"/>
    <property type="match status" value="1"/>
</dbReference>
<keyword evidence="8" id="KW-0342">GTP-binding</keyword>
<dbReference type="Pfam" id="PF00091">
    <property type="entry name" value="Tubulin"/>
    <property type="match status" value="1"/>
</dbReference>
<dbReference type="GeneTree" id="ENSGT00950000182825"/>
<dbReference type="AlphaFoldDB" id="A0A8I3WA34"/>
<dbReference type="InterPro" id="IPR003008">
    <property type="entry name" value="Tubulin_FtsZ_GTPase"/>
</dbReference>
<dbReference type="InterPro" id="IPR036525">
    <property type="entry name" value="Tubulin/FtsZ_GTPase_sf"/>
</dbReference>
<comment type="subcellular location">
    <subcellularLocation>
        <location evidence="2">Cytoplasm</location>
        <location evidence="2">Cytoskeleton</location>
    </subcellularLocation>
</comment>
<sequence length="300" mass="33552">MRECISIHVGQACVQIGNDCWELYCLEHGIQPDGQMPSDKTIGGGDDSFNTFFSETGAGKHVPRAVFVDLEPTVIDEVRTGTYRQLFHPEQLITGKEDDANNYARGHYTIGKEIIDLTNLVPYPRIHFPLATYAPVISAEKAYHEQLSVAEITNACFEPANQMVKCDPRHGKYMACCLLYCGDVVPKDVNAAIATIKTKRTIQFVDWCPTGFKVGINYQPPTVVPGGDLAKVQRAVCMLSNTTAIAEAWAHLDHKFDLMYAKRAFVHCIPCLKKKKCSTSLITREMQIKTTLRYYLTPVK</sequence>
<feature type="domain" description="Tubulin/FtsZ 2-layer sandwich" evidence="12">
    <location>
        <begin position="115"/>
        <end position="254"/>
    </location>
</feature>
<dbReference type="PRINTS" id="PR01161">
    <property type="entry name" value="TUBULIN"/>
</dbReference>
<keyword evidence="5" id="KW-0493">Microtubule</keyword>
<dbReference type="GO" id="GO:0005874">
    <property type="term" value="C:microtubule"/>
    <property type="evidence" value="ECO:0007669"/>
    <property type="project" value="UniProtKB-KW"/>
</dbReference>
<dbReference type="InterPro" id="IPR008280">
    <property type="entry name" value="Tub_FtsZ_C"/>
</dbReference>
<evidence type="ECO:0000313" key="14">
    <source>
        <dbReference type="Proteomes" id="UP000008225"/>
    </source>
</evidence>
<evidence type="ECO:0000256" key="6">
    <source>
        <dbReference type="ARBA" id="ARBA00022741"/>
    </source>
</evidence>
<accession>A0A8I3WA34</accession>
<evidence type="ECO:0000313" key="13">
    <source>
        <dbReference type="Ensembl" id="ENSCJAP00000089940.1"/>
    </source>
</evidence>
<dbReference type="InterPro" id="IPR002452">
    <property type="entry name" value="Alpha_tubulin"/>
</dbReference>
<evidence type="ECO:0000256" key="7">
    <source>
        <dbReference type="ARBA" id="ARBA00022801"/>
    </source>
</evidence>
<evidence type="ECO:0000259" key="12">
    <source>
        <dbReference type="SMART" id="SM00865"/>
    </source>
</evidence>
<evidence type="ECO:0000256" key="1">
    <source>
        <dbReference type="ARBA" id="ARBA00001946"/>
    </source>
</evidence>
<dbReference type="SUPFAM" id="SSF52490">
    <property type="entry name" value="Tubulin nucleotide-binding domain-like"/>
    <property type="match status" value="1"/>
</dbReference>
<dbReference type="InterPro" id="IPR018316">
    <property type="entry name" value="Tubulin/FtsZ_2-layer-sand-dom"/>
</dbReference>
<proteinExistence type="inferred from homology"/>
<dbReference type="GO" id="GO:0005200">
    <property type="term" value="F:structural constituent of cytoskeleton"/>
    <property type="evidence" value="ECO:0007669"/>
    <property type="project" value="InterPro"/>
</dbReference>
<dbReference type="SUPFAM" id="SSF55307">
    <property type="entry name" value="Tubulin C-terminal domain-like"/>
    <property type="match status" value="1"/>
</dbReference>
<dbReference type="GO" id="GO:0007017">
    <property type="term" value="P:microtubule-based process"/>
    <property type="evidence" value="ECO:0007669"/>
    <property type="project" value="InterPro"/>
</dbReference>
<evidence type="ECO:0000256" key="9">
    <source>
        <dbReference type="ARBA" id="ARBA00023212"/>
    </source>
</evidence>
<dbReference type="FunFam" id="3.30.1330.20:FF:000001">
    <property type="entry name" value="Tubulin alpha chain"/>
    <property type="match status" value="1"/>
</dbReference>
<reference evidence="13 14" key="1">
    <citation type="submission" date="2009-03" db="EMBL/GenBank/DDBJ databases">
        <authorList>
            <person name="Warren W."/>
            <person name="Ye L."/>
            <person name="Minx P."/>
            <person name="Worley K."/>
            <person name="Gibbs R."/>
            <person name="Wilson R.K."/>
        </authorList>
    </citation>
    <scope>NUCLEOTIDE SEQUENCE [LARGE SCALE GENOMIC DNA]</scope>
</reference>
<dbReference type="Proteomes" id="UP000008225">
    <property type="component" value="Chromosome 14"/>
</dbReference>
<evidence type="ECO:0000256" key="4">
    <source>
        <dbReference type="ARBA" id="ARBA00022490"/>
    </source>
</evidence>
<dbReference type="PANTHER" id="PTHR11588">
    <property type="entry name" value="TUBULIN"/>
    <property type="match status" value="1"/>
</dbReference>
<dbReference type="Gene3D" id="3.40.50.1440">
    <property type="entry name" value="Tubulin/FtsZ, GTPase domain"/>
    <property type="match status" value="1"/>
</dbReference>
<dbReference type="Ensembl" id="ENSCJAT00000066811.2">
    <property type="protein sequence ID" value="ENSCJAP00000089940.1"/>
    <property type="gene ID" value="ENSCJAG00000047176.2"/>
</dbReference>
<keyword evidence="4" id="KW-0963">Cytoplasm</keyword>
<dbReference type="InterPro" id="IPR037103">
    <property type="entry name" value="Tubulin/FtsZ-like_C"/>
</dbReference>
<dbReference type="SMART" id="SM00865">
    <property type="entry name" value="Tubulin_C"/>
    <property type="match status" value="1"/>
</dbReference>
<organism evidence="13 14">
    <name type="scientific">Callithrix jacchus</name>
    <name type="common">White-tufted-ear marmoset</name>
    <name type="synonym">Simia Jacchus</name>
    <dbReference type="NCBI Taxonomy" id="9483"/>
    <lineage>
        <taxon>Eukaryota</taxon>
        <taxon>Metazoa</taxon>
        <taxon>Chordata</taxon>
        <taxon>Craniata</taxon>
        <taxon>Vertebrata</taxon>
        <taxon>Euteleostomi</taxon>
        <taxon>Mammalia</taxon>
        <taxon>Eutheria</taxon>
        <taxon>Euarchontoglires</taxon>
        <taxon>Primates</taxon>
        <taxon>Haplorrhini</taxon>
        <taxon>Platyrrhini</taxon>
        <taxon>Cebidae</taxon>
        <taxon>Callitrichinae</taxon>
        <taxon>Callithrix</taxon>
        <taxon>Callithrix</taxon>
    </lineage>
</organism>
<reference evidence="13" key="3">
    <citation type="submission" date="2025-09" db="UniProtKB">
        <authorList>
            <consortium name="Ensembl"/>
        </authorList>
    </citation>
    <scope>IDENTIFICATION</scope>
</reference>
<evidence type="ECO:0000256" key="5">
    <source>
        <dbReference type="ARBA" id="ARBA00022701"/>
    </source>
</evidence>
<keyword evidence="6" id="KW-0547">Nucleotide-binding</keyword>
<comment type="catalytic activity">
    <reaction evidence="10">
        <text>GTP + H2O = GDP + phosphate + H(+)</text>
        <dbReference type="Rhea" id="RHEA:19669"/>
        <dbReference type="ChEBI" id="CHEBI:15377"/>
        <dbReference type="ChEBI" id="CHEBI:15378"/>
        <dbReference type="ChEBI" id="CHEBI:37565"/>
        <dbReference type="ChEBI" id="CHEBI:43474"/>
        <dbReference type="ChEBI" id="CHEBI:58189"/>
    </reaction>
    <physiologicalReaction direction="left-to-right" evidence="10">
        <dbReference type="Rhea" id="RHEA:19670"/>
    </physiologicalReaction>
</comment>
<comment type="similarity">
    <text evidence="3">Belongs to the tubulin family.</text>
</comment>
<feature type="domain" description="Tubulin/FtsZ GTPase" evidence="11">
    <location>
        <begin position="49"/>
        <end position="201"/>
    </location>
</feature>
<keyword evidence="9" id="KW-0206">Cytoskeleton</keyword>
<evidence type="ECO:0000256" key="8">
    <source>
        <dbReference type="ARBA" id="ARBA00023134"/>
    </source>
</evidence>
<dbReference type="GO" id="GO:0016787">
    <property type="term" value="F:hydrolase activity"/>
    <property type="evidence" value="ECO:0007669"/>
    <property type="project" value="UniProtKB-KW"/>
</dbReference>
<keyword evidence="7" id="KW-0378">Hydrolase</keyword>
<evidence type="ECO:0008006" key="15">
    <source>
        <dbReference type="Google" id="ProtNLM"/>
    </source>
</evidence>
<dbReference type="Pfam" id="PF03953">
    <property type="entry name" value="Tubulin_C"/>
    <property type="match status" value="1"/>
</dbReference>
<evidence type="ECO:0000256" key="2">
    <source>
        <dbReference type="ARBA" id="ARBA00004245"/>
    </source>
</evidence>
<name>A0A8I3WA34_CALJA</name>
<reference evidence="13" key="2">
    <citation type="submission" date="2025-08" db="UniProtKB">
        <authorList>
            <consortium name="Ensembl"/>
        </authorList>
    </citation>
    <scope>IDENTIFICATION</scope>
</reference>
<dbReference type="Gene3D" id="1.10.287.600">
    <property type="entry name" value="Helix hairpin bin"/>
    <property type="match status" value="1"/>
</dbReference>
<dbReference type="InterPro" id="IPR023123">
    <property type="entry name" value="Tubulin_C"/>
</dbReference>
<dbReference type="SMART" id="SM00864">
    <property type="entry name" value="Tubulin"/>
    <property type="match status" value="1"/>
</dbReference>
<dbReference type="GO" id="GO:0005525">
    <property type="term" value="F:GTP binding"/>
    <property type="evidence" value="ECO:0007669"/>
    <property type="project" value="UniProtKB-KW"/>
</dbReference>
<comment type="cofactor">
    <cofactor evidence="1">
        <name>Mg(2+)</name>
        <dbReference type="ChEBI" id="CHEBI:18420"/>
    </cofactor>
</comment>
<evidence type="ECO:0000259" key="11">
    <source>
        <dbReference type="SMART" id="SM00864"/>
    </source>
</evidence>
<keyword evidence="14" id="KW-1185">Reference proteome</keyword>
<dbReference type="FunFam" id="3.40.50.1440:FF:000024">
    <property type="entry name" value="Tubulin alpha chain"/>
    <property type="match status" value="1"/>
</dbReference>
<dbReference type="InterPro" id="IPR000217">
    <property type="entry name" value="Tubulin"/>
</dbReference>
<dbReference type="OMA" id="VCECISI"/>
<evidence type="ECO:0000256" key="3">
    <source>
        <dbReference type="ARBA" id="ARBA00009636"/>
    </source>
</evidence>
<evidence type="ECO:0000256" key="10">
    <source>
        <dbReference type="ARBA" id="ARBA00049117"/>
    </source>
</evidence>
<protein>
    <recommendedName>
        <fullName evidence="15">Tubulin/FtsZ 2-layer sandwich domain-containing protein</fullName>
    </recommendedName>
</protein>
<dbReference type="PRINTS" id="PR01162">
    <property type="entry name" value="ALPHATUBULIN"/>
</dbReference>